<evidence type="ECO:0000256" key="5">
    <source>
        <dbReference type="SAM" id="SignalP"/>
    </source>
</evidence>
<protein>
    <recommendedName>
        <fullName evidence="8">Inhibitor of vertebrate lysozyme</fullName>
    </recommendedName>
</protein>
<dbReference type="PIRSF" id="PIRSF009103">
    <property type="entry name" value="Ivy"/>
    <property type="match status" value="1"/>
</dbReference>
<dbReference type="Proteomes" id="UP001156629">
    <property type="component" value="Unassembled WGS sequence"/>
</dbReference>
<evidence type="ECO:0000256" key="4">
    <source>
        <dbReference type="ARBA" id="ARBA00022764"/>
    </source>
</evidence>
<evidence type="ECO:0000313" key="7">
    <source>
        <dbReference type="Proteomes" id="UP001156629"/>
    </source>
</evidence>
<gene>
    <name evidence="6" type="ORF">GCM10007870_08620</name>
</gene>
<name>A0ABQ5WQ96_9PROT</name>
<comment type="caution">
    <text evidence="6">The sequence shown here is derived from an EMBL/GenBank/DDBJ whole genome shotgun (WGS) entry which is preliminary data.</text>
</comment>
<evidence type="ECO:0000256" key="1">
    <source>
        <dbReference type="ARBA" id="ARBA00004418"/>
    </source>
</evidence>
<dbReference type="GeneID" id="76194650"/>
<feature type="signal peptide" evidence="5">
    <location>
        <begin position="1"/>
        <end position="21"/>
    </location>
</feature>
<dbReference type="InterPro" id="IPR014453">
    <property type="entry name" value="Inhibitor_vertebrate_lysozyme"/>
</dbReference>
<dbReference type="Gene3D" id="3.40.1420.10">
    <property type="entry name" value="Inhibitor of vertebrate lysozyme"/>
    <property type="match status" value="1"/>
</dbReference>
<dbReference type="SUPFAM" id="SSF89872">
    <property type="entry name" value="Inhibitor of vertebrate lysozyme, Ivy"/>
    <property type="match status" value="1"/>
</dbReference>
<dbReference type="Pfam" id="PF08816">
    <property type="entry name" value="Ivy"/>
    <property type="match status" value="1"/>
</dbReference>
<dbReference type="RefSeq" id="WP_099286524.1">
    <property type="nucleotide sequence ID" value="NZ_BEWP01000005.1"/>
</dbReference>
<evidence type="ECO:0000256" key="3">
    <source>
        <dbReference type="ARBA" id="ARBA00022729"/>
    </source>
</evidence>
<comment type="subcellular location">
    <subcellularLocation>
        <location evidence="1">Periplasm</location>
    </subcellularLocation>
</comment>
<comment type="similarity">
    <text evidence="2">Belongs to the ivy family.</text>
</comment>
<sequence length="136" mass="14683">MHITRLLPAILACAAFQTASAATPPITADLANTQGFRQAYQAMVTLPSWVMTAHATSVPVSDFSIGGKTYLLGHMCRQHDCAAEQLEVVFAKDHSAAWGLLSIKREGPLKQTFLGAPDAEMQKVLLKAYQDNNPAD</sequence>
<keyword evidence="4" id="KW-0574">Periplasm</keyword>
<accession>A0ABQ5WQ96</accession>
<evidence type="ECO:0000313" key="6">
    <source>
        <dbReference type="EMBL" id="GLQ65278.1"/>
    </source>
</evidence>
<organism evidence="6 7">
    <name type="scientific">Gluconobacter kondonii</name>
    <dbReference type="NCBI Taxonomy" id="941463"/>
    <lineage>
        <taxon>Bacteria</taxon>
        <taxon>Pseudomonadati</taxon>
        <taxon>Pseudomonadota</taxon>
        <taxon>Alphaproteobacteria</taxon>
        <taxon>Acetobacterales</taxon>
        <taxon>Acetobacteraceae</taxon>
        <taxon>Gluconobacter</taxon>
    </lineage>
</organism>
<evidence type="ECO:0008006" key="8">
    <source>
        <dbReference type="Google" id="ProtNLM"/>
    </source>
</evidence>
<reference evidence="7" key="1">
    <citation type="journal article" date="2019" name="Int. J. Syst. Evol. Microbiol.">
        <title>The Global Catalogue of Microorganisms (GCM) 10K type strain sequencing project: providing services to taxonomists for standard genome sequencing and annotation.</title>
        <authorList>
            <consortium name="The Broad Institute Genomics Platform"/>
            <consortium name="The Broad Institute Genome Sequencing Center for Infectious Disease"/>
            <person name="Wu L."/>
            <person name="Ma J."/>
        </authorList>
    </citation>
    <scope>NUCLEOTIDE SEQUENCE [LARGE SCALE GENOMIC DNA]</scope>
    <source>
        <strain evidence="7">NBRC 3266</strain>
    </source>
</reference>
<evidence type="ECO:0000256" key="2">
    <source>
        <dbReference type="ARBA" id="ARBA00009724"/>
    </source>
</evidence>
<dbReference type="InterPro" id="IPR036501">
    <property type="entry name" value="Inhibitor_vert_lysozyme_sf"/>
</dbReference>
<proteinExistence type="inferred from homology"/>
<feature type="chain" id="PRO_5047401199" description="Inhibitor of vertebrate lysozyme" evidence="5">
    <location>
        <begin position="22"/>
        <end position="136"/>
    </location>
</feature>
<keyword evidence="7" id="KW-1185">Reference proteome</keyword>
<keyword evidence="3 5" id="KW-0732">Signal</keyword>
<dbReference type="EMBL" id="BSNV01000004">
    <property type="protein sequence ID" value="GLQ65278.1"/>
    <property type="molecule type" value="Genomic_DNA"/>
</dbReference>